<comment type="caution">
    <text evidence="2">The sequence shown here is derived from an EMBL/GenBank/DDBJ whole genome shotgun (WGS) entry which is preliminary data.</text>
</comment>
<gene>
    <name evidence="2" type="ORF">J9B83_13570</name>
</gene>
<evidence type="ECO:0008006" key="4">
    <source>
        <dbReference type="Google" id="ProtNLM"/>
    </source>
</evidence>
<feature type="compositionally biased region" description="Basic and acidic residues" evidence="1">
    <location>
        <begin position="18"/>
        <end position="28"/>
    </location>
</feature>
<reference evidence="2 3" key="1">
    <citation type="submission" date="2021-04" db="EMBL/GenBank/DDBJ databases">
        <authorList>
            <person name="Sun C."/>
        </authorList>
    </citation>
    <scope>NUCLEOTIDE SEQUENCE [LARGE SCALE GENOMIC DNA]</scope>
    <source>
        <strain evidence="2 3">A79</strain>
    </source>
</reference>
<keyword evidence="3" id="KW-1185">Reference proteome</keyword>
<protein>
    <recommendedName>
        <fullName evidence="4">Der GTPase-activating protein YihI</fullName>
    </recommendedName>
</protein>
<dbReference type="RefSeq" id="WP_211537364.1">
    <property type="nucleotide sequence ID" value="NZ_JAGSSV010000024.1"/>
</dbReference>
<evidence type="ECO:0000256" key="1">
    <source>
        <dbReference type="SAM" id="MobiDB-lite"/>
    </source>
</evidence>
<feature type="region of interest" description="Disordered" evidence="1">
    <location>
        <begin position="1"/>
        <end position="51"/>
    </location>
</feature>
<feature type="compositionally biased region" description="Basic residues" evidence="1">
    <location>
        <begin position="1"/>
        <end position="14"/>
    </location>
</feature>
<dbReference type="EMBL" id="JAGSSV010000024">
    <property type="protein sequence ID" value="MBR7889942.1"/>
    <property type="molecule type" value="Genomic_DNA"/>
</dbReference>
<evidence type="ECO:0000313" key="2">
    <source>
        <dbReference type="EMBL" id="MBR7889942.1"/>
    </source>
</evidence>
<reference evidence="3" key="2">
    <citation type="submission" date="2023-07" db="EMBL/GenBank/DDBJ databases">
        <title>Marinomonas vulgaris A79, complete genome.</title>
        <authorList>
            <person name="Ying J.-J."/>
        </authorList>
    </citation>
    <scope>NUCLEOTIDE SEQUENCE [LARGE SCALE GENOMIC DNA]</scope>
    <source>
        <strain evidence="3">A79</strain>
    </source>
</reference>
<sequence>MARAKKSRSMRGKLGKTGSKEMMKEQNKARKSSATRRFVTKKSKERKDQAHKKLERLGLLPATEAGAVPERPRRFVYVKPVDENTEKEKAAALENTNAIDSDSEDLSLDELLSAFTEQK</sequence>
<proteinExistence type="predicted"/>
<organism evidence="2 3">
    <name type="scientific">Marinomonas vulgaris</name>
    <dbReference type="NCBI Taxonomy" id="2823372"/>
    <lineage>
        <taxon>Bacteria</taxon>
        <taxon>Pseudomonadati</taxon>
        <taxon>Pseudomonadota</taxon>
        <taxon>Gammaproteobacteria</taxon>
        <taxon>Oceanospirillales</taxon>
        <taxon>Oceanospirillaceae</taxon>
        <taxon>Marinomonas</taxon>
    </lineage>
</organism>
<evidence type="ECO:0000313" key="3">
    <source>
        <dbReference type="Proteomes" id="UP000679722"/>
    </source>
</evidence>
<name>A0ABS5HEX2_9GAMM</name>
<accession>A0ABS5HEX2</accession>
<feature type="compositionally biased region" description="Basic residues" evidence="1">
    <location>
        <begin position="29"/>
        <end position="44"/>
    </location>
</feature>
<dbReference type="Proteomes" id="UP000679722">
    <property type="component" value="Unassembled WGS sequence"/>
</dbReference>